<sequence>MTTELKTRIGYGLEYNNIWDQHEGSNPCFGMPDNFTSNHPFCHIPYYAPAIVASGNINLADRGEHSAGYVFIHGILYSPGTINIHNTKIEGTNFIYGAELCSVVDNGLWLKFYYDPSSIAAGNRWFWIDKPDSVALTDWRVVK</sequence>
<comment type="caution">
    <text evidence="1">The sequence shown here is derived from an EMBL/GenBank/DDBJ whole genome shotgun (WGS) entry which is preliminary data.</text>
</comment>
<organism evidence="1 2">
    <name type="scientific">Candidatus Schekmanbacteria bacterium RBG_13_48_7</name>
    <dbReference type="NCBI Taxonomy" id="1817878"/>
    <lineage>
        <taxon>Bacteria</taxon>
        <taxon>Candidatus Schekmaniibacteriota</taxon>
    </lineage>
</organism>
<reference evidence="1 2" key="1">
    <citation type="journal article" date="2016" name="Nat. Commun.">
        <title>Thousands of microbial genomes shed light on interconnected biogeochemical processes in an aquifer system.</title>
        <authorList>
            <person name="Anantharaman K."/>
            <person name="Brown C.T."/>
            <person name="Hug L.A."/>
            <person name="Sharon I."/>
            <person name="Castelle C.J."/>
            <person name="Probst A.J."/>
            <person name="Thomas B.C."/>
            <person name="Singh A."/>
            <person name="Wilkins M.J."/>
            <person name="Karaoz U."/>
            <person name="Brodie E.L."/>
            <person name="Williams K.H."/>
            <person name="Hubbard S.S."/>
            <person name="Banfield J.F."/>
        </authorList>
    </citation>
    <scope>NUCLEOTIDE SEQUENCE [LARGE SCALE GENOMIC DNA]</scope>
</reference>
<evidence type="ECO:0000313" key="2">
    <source>
        <dbReference type="Proteomes" id="UP000179266"/>
    </source>
</evidence>
<dbReference type="Proteomes" id="UP000179266">
    <property type="component" value="Unassembled WGS sequence"/>
</dbReference>
<proteinExistence type="predicted"/>
<dbReference type="AlphaFoldDB" id="A0A1F7RJK2"/>
<accession>A0A1F7RJK2</accession>
<protein>
    <submittedName>
        <fullName evidence="1">Uncharacterized protein</fullName>
    </submittedName>
</protein>
<name>A0A1F7RJK2_9BACT</name>
<gene>
    <name evidence="1" type="ORF">A2161_20305</name>
</gene>
<dbReference type="EMBL" id="MGDD01000349">
    <property type="protein sequence ID" value="OGL41348.1"/>
    <property type="molecule type" value="Genomic_DNA"/>
</dbReference>
<evidence type="ECO:0000313" key="1">
    <source>
        <dbReference type="EMBL" id="OGL41348.1"/>
    </source>
</evidence>